<feature type="compositionally biased region" description="Low complexity" evidence="1">
    <location>
        <begin position="46"/>
        <end position="66"/>
    </location>
</feature>
<dbReference type="Proteomes" id="UP001642720">
    <property type="component" value="Unassembled WGS sequence"/>
</dbReference>
<proteinExistence type="predicted"/>
<evidence type="ECO:0000256" key="1">
    <source>
        <dbReference type="SAM" id="MobiDB-lite"/>
    </source>
</evidence>
<dbReference type="GeneID" id="300579097"/>
<feature type="region of interest" description="Disordered" evidence="1">
    <location>
        <begin position="1"/>
        <end position="79"/>
    </location>
</feature>
<keyword evidence="3" id="KW-1185">Reference proteome</keyword>
<dbReference type="RefSeq" id="XP_073556781.1">
    <property type="nucleotide sequence ID" value="XM_073704647.1"/>
</dbReference>
<gene>
    <name evidence="2" type="ORF">CCMA1212_007479</name>
</gene>
<organism evidence="2 3">
    <name type="scientific">Trichoderma ghanense</name>
    <dbReference type="NCBI Taxonomy" id="65468"/>
    <lineage>
        <taxon>Eukaryota</taxon>
        <taxon>Fungi</taxon>
        <taxon>Dikarya</taxon>
        <taxon>Ascomycota</taxon>
        <taxon>Pezizomycotina</taxon>
        <taxon>Sordariomycetes</taxon>
        <taxon>Hypocreomycetidae</taxon>
        <taxon>Hypocreales</taxon>
        <taxon>Hypocreaceae</taxon>
        <taxon>Trichoderma</taxon>
    </lineage>
</organism>
<evidence type="ECO:0000313" key="3">
    <source>
        <dbReference type="Proteomes" id="UP001642720"/>
    </source>
</evidence>
<dbReference type="EMBL" id="PPTA01000010">
    <property type="protein sequence ID" value="TFB00580.1"/>
    <property type="molecule type" value="Genomic_DNA"/>
</dbReference>
<protein>
    <submittedName>
        <fullName evidence="2">Uncharacterized protein</fullName>
    </submittedName>
</protein>
<sequence>MTANSKVPVSIGHQQLSSSSSSDSHAGSVPGPDWDSHIGAGSSPDSGDTASGFAGTGSSTAAGSGSVPDAAGVALDTDAGPVGFGPGSTTLLLLVPVLVRYAAKSLGVCRYPPPPKKRLRIAISITSLLSLDL</sequence>
<evidence type="ECO:0000313" key="2">
    <source>
        <dbReference type="EMBL" id="TFB00580.1"/>
    </source>
</evidence>
<feature type="compositionally biased region" description="Polar residues" evidence="1">
    <location>
        <begin position="1"/>
        <end position="16"/>
    </location>
</feature>
<accession>A0ABY2GZG3</accession>
<comment type="caution">
    <text evidence="2">The sequence shown here is derived from an EMBL/GenBank/DDBJ whole genome shotgun (WGS) entry which is preliminary data.</text>
</comment>
<reference evidence="2 3" key="1">
    <citation type="submission" date="2018-01" db="EMBL/GenBank/DDBJ databases">
        <title>Genome characterization of the sugarcane-associated fungus Trichoderma ghanense CCMA-1212 and their application in lignocelulose bioconversion.</title>
        <authorList>
            <person name="Steindorff A.S."/>
            <person name="Mendes T.D."/>
            <person name="Vilela E.S.D."/>
            <person name="Rodrigues D.S."/>
            <person name="Formighieri E.F."/>
            <person name="Melo I.S."/>
            <person name="Favaro L.C.L."/>
        </authorList>
    </citation>
    <scope>NUCLEOTIDE SEQUENCE [LARGE SCALE GENOMIC DNA]</scope>
    <source>
        <strain evidence="2 3">CCMA-1212</strain>
    </source>
</reference>
<name>A0ABY2GZG3_9HYPO</name>